<evidence type="ECO:0000256" key="3">
    <source>
        <dbReference type="ARBA" id="ARBA00035643"/>
    </source>
</evidence>
<keyword evidence="5" id="KW-1185">Reference proteome</keyword>
<evidence type="ECO:0000256" key="2">
    <source>
        <dbReference type="ARBA" id="ARBA00035108"/>
    </source>
</evidence>
<sequence>MKNKTGIYTFCSIKTEDPTTFQSVKFDLKETKVYTLHYKDIAMVVAKVPLKIYTPKRENLLAHQSVISNVMKDHSVIPISFGNVFKSEEDVLVLLKKLYQEFTQIFPKIENKFEVGLKIIGNKEWLKEEVEQNSQIKKLKETMQRKSKNAAYYDRIRLGELTKNFFLSLQEQIVEEVYLPLSELAESSKENDIINERMLLNAAFLIDSTVENEFDKKVNEIYQKWAEKVEFKYTGPWPPYNFINIKLKVEG</sequence>
<proteinExistence type="inferred from homology"/>
<accession>A0ABT5VDX8</accession>
<protein>
    <submittedName>
        <fullName evidence="4">GvpL/GvpF family gas vesicle protein</fullName>
    </submittedName>
</protein>
<reference evidence="4" key="1">
    <citation type="submission" date="2024-05" db="EMBL/GenBank/DDBJ databases">
        <title>Alkalihalobacillus sp. strain MEB203 novel alkaliphilic bacterium from Lonar Lake, India.</title>
        <authorList>
            <person name="Joshi A."/>
            <person name="Thite S."/>
            <person name="Mengade P."/>
        </authorList>
    </citation>
    <scope>NUCLEOTIDE SEQUENCE</scope>
    <source>
        <strain evidence="4">MEB 203</strain>
    </source>
</reference>
<keyword evidence="1" id="KW-0304">Gas vesicle</keyword>
<name>A0ABT5VDX8_9BACI</name>
<dbReference type="InterPro" id="IPR009430">
    <property type="entry name" value="GvpL/GvpF"/>
</dbReference>
<evidence type="ECO:0000313" key="4">
    <source>
        <dbReference type="EMBL" id="MDE5413662.1"/>
    </source>
</evidence>
<evidence type="ECO:0000313" key="5">
    <source>
        <dbReference type="Proteomes" id="UP001148125"/>
    </source>
</evidence>
<comment type="subcellular location">
    <subcellularLocation>
        <location evidence="2">Gas vesicle</location>
    </subcellularLocation>
</comment>
<gene>
    <name evidence="4" type="ORF">N7Z68_09700</name>
</gene>
<organism evidence="4 5">
    <name type="scientific">Alkalihalobacterium chitinilyticum</name>
    <dbReference type="NCBI Taxonomy" id="2980103"/>
    <lineage>
        <taxon>Bacteria</taxon>
        <taxon>Bacillati</taxon>
        <taxon>Bacillota</taxon>
        <taxon>Bacilli</taxon>
        <taxon>Bacillales</taxon>
        <taxon>Bacillaceae</taxon>
        <taxon>Alkalihalobacterium</taxon>
    </lineage>
</organism>
<dbReference type="PANTHER" id="PTHR36852:SF1">
    <property type="entry name" value="PROTEIN GVPL 2"/>
    <property type="match status" value="1"/>
</dbReference>
<comment type="similarity">
    <text evidence="3">Belongs to the gas vesicle GvpF/GvpL family.</text>
</comment>
<dbReference type="Pfam" id="PF06386">
    <property type="entry name" value="GvpL_GvpF"/>
    <property type="match status" value="1"/>
</dbReference>
<evidence type="ECO:0000256" key="1">
    <source>
        <dbReference type="ARBA" id="ARBA00022987"/>
    </source>
</evidence>
<dbReference type="PANTHER" id="PTHR36852">
    <property type="entry name" value="PROTEIN GVPL 2"/>
    <property type="match status" value="1"/>
</dbReference>
<dbReference type="EMBL" id="JAOTPO010000005">
    <property type="protein sequence ID" value="MDE5413662.1"/>
    <property type="molecule type" value="Genomic_DNA"/>
</dbReference>
<dbReference type="RefSeq" id="WP_275118278.1">
    <property type="nucleotide sequence ID" value="NZ_JAOTPO010000005.1"/>
</dbReference>
<dbReference type="Proteomes" id="UP001148125">
    <property type="component" value="Unassembled WGS sequence"/>
</dbReference>
<comment type="caution">
    <text evidence="4">The sequence shown here is derived from an EMBL/GenBank/DDBJ whole genome shotgun (WGS) entry which is preliminary data.</text>
</comment>